<evidence type="ECO:0000256" key="2">
    <source>
        <dbReference type="ARBA" id="ARBA00022603"/>
    </source>
</evidence>
<feature type="domain" description="Methyltransferase" evidence="5">
    <location>
        <begin position="39"/>
        <end position="150"/>
    </location>
</feature>
<dbReference type="Gene3D" id="3.40.50.150">
    <property type="entry name" value="Vaccinia Virus protein VP39"/>
    <property type="match status" value="1"/>
</dbReference>
<accession>A0ABY5H9I7</accession>
<dbReference type="InterPro" id="IPR029063">
    <property type="entry name" value="SAM-dependent_MTases_sf"/>
</dbReference>
<dbReference type="GO" id="GO:0008168">
    <property type="term" value="F:methyltransferase activity"/>
    <property type="evidence" value="ECO:0007669"/>
    <property type="project" value="UniProtKB-KW"/>
</dbReference>
<dbReference type="InterPro" id="IPR025714">
    <property type="entry name" value="Methyltranfer_dom"/>
</dbReference>
<dbReference type="PANTHER" id="PTHR44307">
    <property type="entry name" value="PHOSPHOETHANOLAMINE METHYLTRANSFERASE"/>
    <property type="match status" value="1"/>
</dbReference>
<comment type="pathway">
    <text evidence="4">Phospholipid metabolism.</text>
</comment>
<reference evidence="6" key="1">
    <citation type="submission" date="2021-04" db="EMBL/GenBank/DDBJ databases">
        <title>Oceanospirillales bacteria with DddD are important DMSP degraders in coastal seawater.</title>
        <authorList>
            <person name="Liu J."/>
        </authorList>
    </citation>
    <scope>NUCLEOTIDE SEQUENCE</scope>
    <source>
        <strain evidence="6">D13-4</strain>
    </source>
</reference>
<comment type="pathway">
    <text evidence="1">Lipid metabolism.</text>
</comment>
<evidence type="ECO:0000256" key="1">
    <source>
        <dbReference type="ARBA" id="ARBA00005189"/>
    </source>
</evidence>
<evidence type="ECO:0000313" key="7">
    <source>
        <dbReference type="Proteomes" id="UP001059672"/>
    </source>
</evidence>
<dbReference type="EMBL" id="CP073346">
    <property type="protein sequence ID" value="UTW08057.1"/>
    <property type="molecule type" value="Genomic_DNA"/>
</dbReference>
<keyword evidence="7" id="KW-1185">Reference proteome</keyword>
<dbReference type="SUPFAM" id="SSF53335">
    <property type="entry name" value="S-adenosyl-L-methionine-dependent methyltransferases"/>
    <property type="match status" value="1"/>
</dbReference>
<evidence type="ECO:0000256" key="4">
    <source>
        <dbReference type="ARBA" id="ARBA00025707"/>
    </source>
</evidence>
<proteinExistence type="predicted"/>
<dbReference type="Pfam" id="PF13847">
    <property type="entry name" value="Methyltransf_31"/>
    <property type="match status" value="1"/>
</dbReference>
<dbReference type="PANTHER" id="PTHR44307:SF2">
    <property type="entry name" value="PHOSPHOETHANOLAMINE METHYLTRANSFERASE ISOFORM X1"/>
    <property type="match status" value="1"/>
</dbReference>
<protein>
    <submittedName>
        <fullName evidence="6">Class I SAM-dependent methyltransferase</fullName>
    </submittedName>
</protein>
<keyword evidence="3" id="KW-0808">Transferase</keyword>
<gene>
    <name evidence="6" type="ORF">KDW96_01610</name>
</gene>
<evidence type="ECO:0000256" key="3">
    <source>
        <dbReference type="ARBA" id="ARBA00022679"/>
    </source>
</evidence>
<dbReference type="RefSeq" id="WP_255838657.1">
    <property type="nucleotide sequence ID" value="NZ_CP073346.1"/>
</dbReference>
<evidence type="ECO:0000313" key="6">
    <source>
        <dbReference type="EMBL" id="UTW08057.1"/>
    </source>
</evidence>
<dbReference type="GO" id="GO:0032259">
    <property type="term" value="P:methylation"/>
    <property type="evidence" value="ECO:0007669"/>
    <property type="project" value="UniProtKB-KW"/>
</dbReference>
<dbReference type="CDD" id="cd02440">
    <property type="entry name" value="AdoMet_MTases"/>
    <property type="match status" value="1"/>
</dbReference>
<dbReference type="Proteomes" id="UP001059672">
    <property type="component" value="Chromosome"/>
</dbReference>
<evidence type="ECO:0000259" key="5">
    <source>
        <dbReference type="Pfam" id="PF13847"/>
    </source>
</evidence>
<organism evidence="6 7">
    <name type="scientific">Pseudomonas benzenivorans</name>
    <dbReference type="NCBI Taxonomy" id="556533"/>
    <lineage>
        <taxon>Bacteria</taxon>
        <taxon>Pseudomonadati</taxon>
        <taxon>Pseudomonadota</taxon>
        <taxon>Gammaproteobacteria</taxon>
        <taxon>Pseudomonadales</taxon>
        <taxon>Pseudomonadaceae</taxon>
        <taxon>Pseudomonas</taxon>
    </lineage>
</organism>
<keyword evidence="2 6" id="KW-0489">Methyltransferase</keyword>
<sequence>MNHSAKFWDRIATRYAKQPVADEAAYQRKLAITREYLQPHMQLLEFGCGTGSTALCHAPHVQHIHGIDLSSKMIEIAQAKAAEHNIGNVTFSQATLDELELAEQSLDVVLGLNILHLLRDKDAAIAKVHRLLKPGGLFVSSTICMGDSLMLKAIKHLVSIGALLRLLPSLDAFTRQQLVGSLTDAGFVIEQLWQPGKNKALFIVAKKP</sequence>
<name>A0ABY5H9I7_9PSED</name>